<sequence>MNAPKDSDYIPYREKPEWKDIVPVPQDDGPHPLAPIAYSYKYTDTLDTFRAICMAEEISERALTLTQTVIELSPAHYTVWLYRQRLLIELKVDLSDELDFLDELAENNPECYQLWQHRQFVVDRLNSADREKEFFLEIMEEDSKNFHAWTFRQWLINRFDLWEAELPFVDELLDEDVRNNSAWNQRFYILTNNPHAPLTEEAIQKEVEFSTSKISVIAFNECPWNYIKGLYIRFYGKDAYKPKLLTVAHSLKEQGIKSRHLLAWFVDIYSSPGLGDVAHGIEACKNLISADFVRSKYWTYQLEKLQKLVQ</sequence>
<proteinExistence type="predicted"/>
<gene>
    <name evidence="1" type="primary">RAM2_2</name>
    <name evidence="1" type="ORF">DSO57_1038091</name>
</gene>
<organism evidence="1 2">
    <name type="scientific">Entomophthora muscae</name>
    <dbReference type="NCBI Taxonomy" id="34485"/>
    <lineage>
        <taxon>Eukaryota</taxon>
        <taxon>Fungi</taxon>
        <taxon>Fungi incertae sedis</taxon>
        <taxon>Zoopagomycota</taxon>
        <taxon>Entomophthoromycotina</taxon>
        <taxon>Entomophthoromycetes</taxon>
        <taxon>Entomophthorales</taxon>
        <taxon>Entomophthoraceae</taxon>
        <taxon>Entomophthora</taxon>
    </lineage>
</organism>
<dbReference type="EMBL" id="QTSX02002580">
    <property type="protein sequence ID" value="KAJ9075227.1"/>
    <property type="molecule type" value="Genomic_DNA"/>
</dbReference>
<comment type="caution">
    <text evidence="1">The sequence shown here is derived from an EMBL/GenBank/DDBJ whole genome shotgun (WGS) entry which is preliminary data.</text>
</comment>
<dbReference type="EC" id="2.5.1.5" evidence="1"/>
<evidence type="ECO:0000313" key="1">
    <source>
        <dbReference type="EMBL" id="KAJ9075227.1"/>
    </source>
</evidence>
<reference evidence="1" key="1">
    <citation type="submission" date="2022-04" db="EMBL/GenBank/DDBJ databases">
        <title>Genome of the entomopathogenic fungus Entomophthora muscae.</title>
        <authorList>
            <person name="Elya C."/>
            <person name="Lovett B.R."/>
            <person name="Lee E."/>
            <person name="Macias A.M."/>
            <person name="Hajek A.E."/>
            <person name="De Bivort B.L."/>
            <person name="Kasson M.T."/>
            <person name="De Fine Licht H.H."/>
            <person name="Stajich J.E."/>
        </authorList>
    </citation>
    <scope>NUCLEOTIDE SEQUENCE</scope>
    <source>
        <strain evidence="1">Berkeley</strain>
    </source>
</reference>
<dbReference type="Proteomes" id="UP001165960">
    <property type="component" value="Unassembled WGS sequence"/>
</dbReference>
<keyword evidence="2" id="KW-1185">Reference proteome</keyword>
<protein>
    <submittedName>
        <fullName evidence="1">CAAX geranylgeranyltransferase alpha subunit</fullName>
        <ecNumber evidence="1">2.5.1.5</ecNumber>
    </submittedName>
</protein>
<keyword evidence="1" id="KW-0808">Transferase</keyword>
<name>A0ACC2TLV2_9FUNG</name>
<accession>A0ACC2TLV2</accession>
<evidence type="ECO:0000313" key="2">
    <source>
        <dbReference type="Proteomes" id="UP001165960"/>
    </source>
</evidence>